<reference evidence="2 3" key="1">
    <citation type="submission" date="2018-04" db="EMBL/GenBank/DDBJ databases">
        <authorList>
            <person name="Eckel V.P."/>
            <person name="Vogel R.F."/>
        </authorList>
    </citation>
    <scope>NUCLEOTIDE SEQUENCE [LARGE SCALE GENOMIC DNA]</scope>
    <source>
        <strain evidence="3">TMW 2.1764</strain>
    </source>
</reference>
<dbReference type="EMBL" id="QDAG01000008">
    <property type="protein sequence ID" value="KAE8127444.1"/>
    <property type="molecule type" value="Genomic_DNA"/>
</dbReference>
<evidence type="ECO:0000313" key="3">
    <source>
        <dbReference type="Proteomes" id="UP000325415"/>
    </source>
</evidence>
<evidence type="ECO:0000313" key="2">
    <source>
        <dbReference type="EMBL" id="KAE8127444.1"/>
    </source>
</evidence>
<proteinExistence type="predicted"/>
<feature type="region of interest" description="Disordered" evidence="1">
    <location>
        <begin position="64"/>
        <end position="99"/>
    </location>
</feature>
<feature type="compositionally biased region" description="Low complexity" evidence="1">
    <location>
        <begin position="190"/>
        <end position="199"/>
    </location>
</feature>
<dbReference type="AlphaFoldDB" id="A0A5N6S225"/>
<comment type="caution">
    <text evidence="2">The sequence shown here is derived from an EMBL/GenBank/DDBJ whole genome shotgun (WGS) entry which is preliminary data.</text>
</comment>
<feature type="region of interest" description="Disordered" evidence="1">
    <location>
        <begin position="162"/>
        <end position="210"/>
    </location>
</feature>
<gene>
    <name evidence="2" type="ORF">DDE84_08120</name>
</gene>
<dbReference type="GeneID" id="78127647"/>
<evidence type="ECO:0000256" key="1">
    <source>
        <dbReference type="SAM" id="MobiDB-lite"/>
    </source>
</evidence>
<sequence length="210" mass="23078">MNVKHDPPLYGTGMLALWKAESTWPHKRRLTNRFKDEYGKATKKEKKLILDRLAGIGMGRSTVRRLLSKPAAPMGKGRPGRPRKPGSGRKSKHSQGSGRLLERLRMLMGMLCGLYMKAMIGQWISALEASDELTGATRMQIDAVGAMSSSTIDHRLKTLRLEASPKGRSPTRSSACPGWPRPTPWPTADPARPASSRAPGPWSTMRPTGP</sequence>
<dbReference type="RefSeq" id="WP_152581207.1">
    <property type="nucleotide sequence ID" value="NZ_QDAG01000008.1"/>
</dbReference>
<protein>
    <recommendedName>
        <fullName evidence="4">Transposase</fullName>
    </recommendedName>
</protein>
<dbReference type="Proteomes" id="UP000325415">
    <property type="component" value="Unassembled WGS sequence"/>
</dbReference>
<keyword evidence="3" id="KW-1185">Reference proteome</keyword>
<accession>A0A5N6S225</accession>
<feature type="compositionally biased region" description="Basic residues" evidence="1">
    <location>
        <begin position="78"/>
        <end position="93"/>
    </location>
</feature>
<organism evidence="2 3">
    <name type="scientific">Bifidobacterium tibiigranuli</name>
    <dbReference type="NCBI Taxonomy" id="2172043"/>
    <lineage>
        <taxon>Bacteria</taxon>
        <taxon>Bacillati</taxon>
        <taxon>Actinomycetota</taxon>
        <taxon>Actinomycetes</taxon>
        <taxon>Bifidobacteriales</taxon>
        <taxon>Bifidobacteriaceae</taxon>
        <taxon>Bifidobacterium</taxon>
    </lineage>
</organism>
<name>A0A5N6S225_9BIFI</name>
<evidence type="ECO:0008006" key="4">
    <source>
        <dbReference type="Google" id="ProtNLM"/>
    </source>
</evidence>